<evidence type="ECO:0000256" key="7">
    <source>
        <dbReference type="RuleBase" id="RU363032"/>
    </source>
</evidence>
<feature type="transmembrane region" description="Helical" evidence="7">
    <location>
        <begin position="217"/>
        <end position="237"/>
    </location>
</feature>
<dbReference type="Pfam" id="PF00528">
    <property type="entry name" value="BPD_transp_1"/>
    <property type="match status" value="1"/>
</dbReference>
<evidence type="ECO:0000313" key="9">
    <source>
        <dbReference type="EMBL" id="TFJ93285.1"/>
    </source>
</evidence>
<keyword evidence="6 7" id="KW-0472">Membrane</keyword>
<evidence type="ECO:0000256" key="5">
    <source>
        <dbReference type="ARBA" id="ARBA00022989"/>
    </source>
</evidence>
<dbReference type="AlphaFoldDB" id="A0A4Y9ACX6"/>
<accession>A0A4Y9ACX6</accession>
<dbReference type="InterPro" id="IPR035906">
    <property type="entry name" value="MetI-like_sf"/>
</dbReference>
<feature type="transmembrane region" description="Helical" evidence="7">
    <location>
        <begin position="115"/>
        <end position="135"/>
    </location>
</feature>
<dbReference type="Gene3D" id="1.10.3720.10">
    <property type="entry name" value="MetI-like"/>
    <property type="match status" value="1"/>
</dbReference>
<dbReference type="GO" id="GO:0055085">
    <property type="term" value="P:transmembrane transport"/>
    <property type="evidence" value="ECO:0007669"/>
    <property type="project" value="InterPro"/>
</dbReference>
<feature type="transmembrane region" description="Helical" evidence="7">
    <location>
        <begin position="82"/>
        <end position="103"/>
    </location>
</feature>
<proteinExistence type="inferred from homology"/>
<protein>
    <submittedName>
        <fullName evidence="9">Sugar ABC transporter permease</fullName>
    </submittedName>
</protein>
<evidence type="ECO:0000259" key="8">
    <source>
        <dbReference type="PROSITE" id="PS50928"/>
    </source>
</evidence>
<evidence type="ECO:0000256" key="6">
    <source>
        <dbReference type="ARBA" id="ARBA00023136"/>
    </source>
</evidence>
<evidence type="ECO:0000256" key="1">
    <source>
        <dbReference type="ARBA" id="ARBA00004651"/>
    </source>
</evidence>
<evidence type="ECO:0000256" key="4">
    <source>
        <dbReference type="ARBA" id="ARBA00022692"/>
    </source>
</evidence>
<feature type="transmembrane region" description="Helical" evidence="7">
    <location>
        <begin position="164"/>
        <end position="187"/>
    </location>
</feature>
<keyword evidence="2 7" id="KW-0813">Transport</keyword>
<dbReference type="PROSITE" id="PS50928">
    <property type="entry name" value="ABC_TM1"/>
    <property type="match status" value="1"/>
</dbReference>
<sequence length="302" mass="34344">MSMQATENKKRTSNQPPVKRLIWPSAIYLIIMTQIPFLITIYYSFQDWNLMRPDQGVVFTGLANFKNILTSSSFYQVFGNTVLLTTAVLVICFLLGFAFALLMNRNFFGKGIVRTIFITPFFVMPTVSAIVWKTLMYNPNFGMSSYFAHVFGKAPIDWLSAHPLLSIILIVSWMWTPFFMLILLAGLQSLPAELIEAAQLDGANKMGQFIHVTIPHLFRYIEVVLLLGLMFILQVFGEIYVTTAGGPGYASTNLSFLVYRIGFQNWDIGEASAVGVLTVILTIIMMLFMFRLLRRMFREEQS</sequence>
<reference evidence="9 10" key="1">
    <citation type="submission" date="2019-03" db="EMBL/GenBank/DDBJ databases">
        <title>Genome sequence of Lentibacillus salicampi ATCC BAA-719.</title>
        <authorList>
            <person name="Maclea K.S."/>
            <person name="Simoes Junior M."/>
        </authorList>
    </citation>
    <scope>NUCLEOTIDE SEQUENCE [LARGE SCALE GENOMIC DNA]</scope>
    <source>
        <strain evidence="9 10">ATCC BAA-719</strain>
    </source>
</reference>
<keyword evidence="3" id="KW-1003">Cell membrane</keyword>
<keyword evidence="10" id="KW-1185">Reference proteome</keyword>
<evidence type="ECO:0000256" key="3">
    <source>
        <dbReference type="ARBA" id="ARBA00022475"/>
    </source>
</evidence>
<comment type="subcellular location">
    <subcellularLocation>
        <location evidence="1 7">Cell membrane</location>
        <topology evidence="1 7">Multi-pass membrane protein</topology>
    </subcellularLocation>
</comment>
<dbReference type="EMBL" id="SRHY01000008">
    <property type="protein sequence ID" value="TFJ93285.1"/>
    <property type="molecule type" value="Genomic_DNA"/>
</dbReference>
<comment type="similarity">
    <text evidence="7">Belongs to the binding-protein-dependent transport system permease family.</text>
</comment>
<feature type="domain" description="ABC transmembrane type-1" evidence="8">
    <location>
        <begin position="78"/>
        <end position="289"/>
    </location>
</feature>
<dbReference type="SUPFAM" id="SSF161098">
    <property type="entry name" value="MetI-like"/>
    <property type="match status" value="1"/>
</dbReference>
<feature type="transmembrane region" description="Helical" evidence="7">
    <location>
        <begin position="21"/>
        <end position="45"/>
    </location>
</feature>
<dbReference type="PANTHER" id="PTHR43005:SF2">
    <property type="entry name" value="INTEGRAL MEMBRANE SUGAR TRANSPORT PROTEIN"/>
    <property type="match status" value="1"/>
</dbReference>
<dbReference type="Proteomes" id="UP000298484">
    <property type="component" value="Unassembled WGS sequence"/>
</dbReference>
<evidence type="ECO:0000256" key="2">
    <source>
        <dbReference type="ARBA" id="ARBA00022448"/>
    </source>
</evidence>
<keyword evidence="4 7" id="KW-0812">Transmembrane</keyword>
<dbReference type="OrthoDB" id="9783714at2"/>
<dbReference type="InterPro" id="IPR000515">
    <property type="entry name" value="MetI-like"/>
</dbReference>
<dbReference type="PANTHER" id="PTHR43005">
    <property type="entry name" value="BLR7065 PROTEIN"/>
    <property type="match status" value="1"/>
</dbReference>
<comment type="caution">
    <text evidence="9">The sequence shown here is derived from an EMBL/GenBank/DDBJ whole genome shotgun (WGS) entry which is preliminary data.</text>
</comment>
<keyword evidence="5 7" id="KW-1133">Transmembrane helix</keyword>
<dbReference type="GO" id="GO:0005886">
    <property type="term" value="C:plasma membrane"/>
    <property type="evidence" value="ECO:0007669"/>
    <property type="project" value="UniProtKB-SubCell"/>
</dbReference>
<evidence type="ECO:0000313" key="10">
    <source>
        <dbReference type="Proteomes" id="UP000298484"/>
    </source>
</evidence>
<dbReference type="CDD" id="cd06261">
    <property type="entry name" value="TM_PBP2"/>
    <property type="match status" value="1"/>
</dbReference>
<organism evidence="9 10">
    <name type="scientific">Lentibacillus salicampi</name>
    <dbReference type="NCBI Taxonomy" id="175306"/>
    <lineage>
        <taxon>Bacteria</taxon>
        <taxon>Bacillati</taxon>
        <taxon>Bacillota</taxon>
        <taxon>Bacilli</taxon>
        <taxon>Bacillales</taxon>
        <taxon>Bacillaceae</taxon>
        <taxon>Lentibacillus</taxon>
    </lineage>
</organism>
<gene>
    <name evidence="9" type="ORF">E4U82_08105</name>
</gene>
<feature type="transmembrane region" description="Helical" evidence="7">
    <location>
        <begin position="273"/>
        <end position="293"/>
    </location>
</feature>
<name>A0A4Y9ACX6_9BACI</name>